<evidence type="ECO:0000313" key="3">
    <source>
        <dbReference type="Proteomes" id="UP000318052"/>
    </source>
</evidence>
<dbReference type="Proteomes" id="UP000318052">
    <property type="component" value="Unassembled WGS sequence"/>
</dbReference>
<reference evidence="3" key="1">
    <citation type="journal article" date="2019" name="Microbiol. Resour. Announc.">
        <title>Draft Genomic Sequences of Streptomyces misionensis and Streptomyces albidoflavus, bacteria applied for phytopathogen biocontrol.</title>
        <authorList>
            <person name="Pylro V."/>
            <person name="Dias A."/>
            <person name="Andreote F."/>
            <person name="Varani A."/>
            <person name="Andreote C."/>
            <person name="Bernardo E."/>
            <person name="Martins T."/>
        </authorList>
    </citation>
    <scope>NUCLEOTIDE SEQUENCE [LARGE SCALE GENOMIC DNA]</scope>
    <source>
        <strain evidence="3">77</strain>
    </source>
</reference>
<evidence type="ECO:0000256" key="1">
    <source>
        <dbReference type="SAM" id="MobiDB-lite"/>
    </source>
</evidence>
<feature type="region of interest" description="Disordered" evidence="1">
    <location>
        <begin position="1"/>
        <end position="139"/>
    </location>
</feature>
<keyword evidence="3" id="KW-1185">Reference proteome</keyword>
<feature type="compositionally biased region" description="Low complexity" evidence="1">
    <location>
        <begin position="111"/>
        <end position="120"/>
    </location>
</feature>
<protein>
    <submittedName>
        <fullName evidence="2">Uncharacterized protein</fullName>
    </submittedName>
</protein>
<feature type="compositionally biased region" description="Polar residues" evidence="1">
    <location>
        <begin position="73"/>
        <end position="85"/>
    </location>
</feature>
<gene>
    <name evidence="2" type="ORF">FRZ02_18575</name>
</gene>
<name>A0ABY3GUZ0_9ACTN</name>
<organism evidence="2 3">
    <name type="scientific">Streptomyces albidoflavus</name>
    <dbReference type="NCBI Taxonomy" id="1886"/>
    <lineage>
        <taxon>Bacteria</taxon>
        <taxon>Bacillati</taxon>
        <taxon>Actinomycetota</taxon>
        <taxon>Actinomycetes</taxon>
        <taxon>Kitasatosporales</taxon>
        <taxon>Streptomycetaceae</taxon>
        <taxon>Streptomyces</taxon>
        <taxon>Streptomyces albidoflavus group</taxon>
    </lineage>
</organism>
<dbReference type="EMBL" id="VOGX01000034">
    <property type="protein sequence ID" value="TWV22018.1"/>
    <property type="molecule type" value="Genomic_DNA"/>
</dbReference>
<evidence type="ECO:0000313" key="2">
    <source>
        <dbReference type="EMBL" id="TWV22018.1"/>
    </source>
</evidence>
<proteinExistence type="predicted"/>
<feature type="compositionally biased region" description="Low complexity" evidence="1">
    <location>
        <begin position="9"/>
        <end position="26"/>
    </location>
</feature>
<sequence>MEAAVGRVSTRITATTRAEASTASGTNMAVAKSRAPVSGRAPARMPSATLAAAAEAQNRRKEGGRPRSATAGAVTTTPSLANGQDASARGRVAQARRACCPGQGRVPDFMSPARRACSPARAPPGVPPPPGGARGAEGT</sequence>
<feature type="compositionally biased region" description="Pro residues" evidence="1">
    <location>
        <begin position="121"/>
        <end position="131"/>
    </location>
</feature>
<comment type="caution">
    <text evidence="2">The sequence shown here is derived from an EMBL/GenBank/DDBJ whole genome shotgun (WGS) entry which is preliminary data.</text>
</comment>
<accession>A0ABY3GUZ0</accession>